<feature type="domain" description="Histone H2A C-terminal" evidence="8">
    <location>
        <begin position="96"/>
        <end position="125"/>
    </location>
</feature>
<comment type="subunit">
    <text evidence="5">The nucleosome is a histone octamer containing two molecules each of H2A, H2B, H3 and H4 assembled in one H3-H4 heterotetramer and two H2A-H2B heterodimers. The octamer wraps approximately 147 bp of DNA.</text>
</comment>
<dbReference type="PRINTS" id="PR00620">
    <property type="entry name" value="HISTONEH2A"/>
</dbReference>
<keyword evidence="4 5" id="KW-0544">Nucleosome core</keyword>
<dbReference type="Pfam" id="PF00125">
    <property type="entry name" value="Histone"/>
    <property type="match status" value="1"/>
</dbReference>
<keyword evidence="3" id="KW-1017">Isopeptide bond</keyword>
<accession>A0ABN8BDE0</accession>
<organism evidence="9 10">
    <name type="scientific">Chilo suppressalis</name>
    <name type="common">Asiatic rice borer moth</name>
    <dbReference type="NCBI Taxonomy" id="168631"/>
    <lineage>
        <taxon>Eukaryota</taxon>
        <taxon>Metazoa</taxon>
        <taxon>Ecdysozoa</taxon>
        <taxon>Arthropoda</taxon>
        <taxon>Hexapoda</taxon>
        <taxon>Insecta</taxon>
        <taxon>Pterygota</taxon>
        <taxon>Neoptera</taxon>
        <taxon>Endopterygota</taxon>
        <taxon>Lepidoptera</taxon>
        <taxon>Glossata</taxon>
        <taxon>Ditrysia</taxon>
        <taxon>Pyraloidea</taxon>
        <taxon>Crambidae</taxon>
        <taxon>Crambinae</taxon>
        <taxon>Chilo</taxon>
    </lineage>
</organism>
<evidence type="ECO:0000259" key="8">
    <source>
        <dbReference type="Pfam" id="PF16211"/>
    </source>
</evidence>
<protein>
    <recommendedName>
        <fullName evidence="5">Histone H2A</fullName>
    </recommendedName>
</protein>
<dbReference type="SMART" id="SM00414">
    <property type="entry name" value="H2A"/>
    <property type="match status" value="1"/>
</dbReference>
<dbReference type="InterPro" id="IPR009072">
    <property type="entry name" value="Histone-fold"/>
</dbReference>
<evidence type="ECO:0000256" key="2">
    <source>
        <dbReference type="ARBA" id="ARBA00022454"/>
    </source>
</evidence>
<dbReference type="SUPFAM" id="SSF47113">
    <property type="entry name" value="Histone-fold"/>
    <property type="match status" value="1"/>
</dbReference>
<dbReference type="Gene3D" id="1.10.20.10">
    <property type="entry name" value="Histone, subunit A"/>
    <property type="match status" value="1"/>
</dbReference>
<evidence type="ECO:0000256" key="3">
    <source>
        <dbReference type="ARBA" id="ARBA00022499"/>
    </source>
</evidence>
<evidence type="ECO:0000259" key="7">
    <source>
        <dbReference type="Pfam" id="PF00125"/>
    </source>
</evidence>
<keyword evidence="2 5" id="KW-0158">Chromosome</keyword>
<dbReference type="EMBL" id="OU963902">
    <property type="protein sequence ID" value="CAH0407534.1"/>
    <property type="molecule type" value="Genomic_DNA"/>
</dbReference>
<evidence type="ECO:0000256" key="1">
    <source>
        <dbReference type="ARBA" id="ARBA00004286"/>
    </source>
</evidence>
<dbReference type="InterPro" id="IPR032454">
    <property type="entry name" value="Histone_H2A_C"/>
</dbReference>
<evidence type="ECO:0000256" key="4">
    <source>
        <dbReference type="ARBA" id="ARBA00023269"/>
    </source>
</evidence>
<dbReference type="InterPro" id="IPR002119">
    <property type="entry name" value="Histone_H2A"/>
</dbReference>
<sequence>MSSRKNVSAKSKVRSGTEKKSRSYRSGLSFPVGRIHRFLRSGHYAPRIGAGASVYLSAVLEYLTAEILELSGKACTDNVRTRIAPRHILLAVRNDDELNRMLEGVTISQGGVIPHIPPQLLPKKNFMKSQISQATNSSSQEY</sequence>
<dbReference type="CDD" id="cd00074">
    <property type="entry name" value="HFD_H2A"/>
    <property type="match status" value="1"/>
</dbReference>
<keyword evidence="5" id="KW-0539">Nucleus</keyword>
<dbReference type="InterPro" id="IPR007125">
    <property type="entry name" value="H2A/H2B/H3"/>
</dbReference>
<dbReference type="PANTHER" id="PTHR23430">
    <property type="entry name" value="HISTONE H2A"/>
    <property type="match status" value="1"/>
</dbReference>
<proteinExistence type="inferred from homology"/>
<comment type="similarity">
    <text evidence="5">Belongs to the histone H2A family.</text>
</comment>
<evidence type="ECO:0000256" key="6">
    <source>
        <dbReference type="SAM" id="MobiDB-lite"/>
    </source>
</evidence>
<keyword evidence="10" id="KW-1185">Reference proteome</keyword>
<evidence type="ECO:0000313" key="9">
    <source>
        <dbReference type="EMBL" id="CAH0407534.1"/>
    </source>
</evidence>
<feature type="domain" description="Core Histone H2A/H2B/H3" evidence="7">
    <location>
        <begin position="14"/>
        <end position="93"/>
    </location>
</feature>
<feature type="region of interest" description="Disordered" evidence="6">
    <location>
        <begin position="1"/>
        <end position="24"/>
    </location>
</feature>
<reference evidence="9" key="1">
    <citation type="submission" date="2021-12" db="EMBL/GenBank/DDBJ databases">
        <authorList>
            <person name="King R."/>
        </authorList>
    </citation>
    <scope>NUCLEOTIDE SEQUENCE</scope>
</reference>
<evidence type="ECO:0000256" key="5">
    <source>
        <dbReference type="RuleBase" id="RU003767"/>
    </source>
</evidence>
<evidence type="ECO:0000313" key="10">
    <source>
        <dbReference type="Proteomes" id="UP001153292"/>
    </source>
</evidence>
<keyword evidence="5" id="KW-0238">DNA-binding</keyword>
<name>A0ABN8BDE0_CHISP</name>
<comment type="subcellular location">
    <subcellularLocation>
        <location evidence="1">Chromosome</location>
    </subcellularLocation>
    <subcellularLocation>
        <location evidence="5">Nucleus</location>
    </subcellularLocation>
</comment>
<dbReference type="Proteomes" id="UP001153292">
    <property type="component" value="Chromosome 9"/>
</dbReference>
<gene>
    <name evidence="9" type="ORF">CHILSU_LOCUS10934</name>
</gene>
<dbReference type="Pfam" id="PF16211">
    <property type="entry name" value="Histone_H2A_C"/>
    <property type="match status" value="1"/>
</dbReference>